<dbReference type="EMBL" id="SLXM01000004">
    <property type="protein sequence ID" value="TCP25004.1"/>
    <property type="molecule type" value="Genomic_DNA"/>
</dbReference>
<reference evidence="1 2" key="1">
    <citation type="submission" date="2019-03" db="EMBL/GenBank/DDBJ databases">
        <title>Genomic Encyclopedia of Type Strains, Phase IV (KMG-IV): sequencing the most valuable type-strain genomes for metagenomic binning, comparative biology and taxonomic classification.</title>
        <authorList>
            <person name="Goeker M."/>
        </authorList>
    </citation>
    <scope>NUCLEOTIDE SEQUENCE [LARGE SCALE GENOMIC DNA]</scope>
    <source>
        <strain evidence="1 2">DSM 14836</strain>
    </source>
</reference>
<sequence>MKKSILNLGTPLTKETQKNVFGGIREIDPLKPFPCELPVLAPPPPGCDWVRTGPCTYKLVCDTIDALV</sequence>
<dbReference type="RefSeq" id="WP_132794391.1">
    <property type="nucleotide sequence ID" value="NZ_SLXM01000004.1"/>
</dbReference>
<proteinExistence type="predicted"/>
<dbReference type="AlphaFoldDB" id="A0A4R2NU30"/>
<evidence type="ECO:0000313" key="1">
    <source>
        <dbReference type="EMBL" id="TCP25004.1"/>
    </source>
</evidence>
<organism evidence="1 2">
    <name type="scientific">Tenacibaculum skagerrakense</name>
    <dbReference type="NCBI Taxonomy" id="186571"/>
    <lineage>
        <taxon>Bacteria</taxon>
        <taxon>Pseudomonadati</taxon>
        <taxon>Bacteroidota</taxon>
        <taxon>Flavobacteriia</taxon>
        <taxon>Flavobacteriales</taxon>
        <taxon>Flavobacteriaceae</taxon>
        <taxon>Tenacibaculum</taxon>
    </lineage>
</organism>
<name>A0A4R2NU30_9FLAO</name>
<gene>
    <name evidence="1" type="ORF">EV195_10434</name>
</gene>
<comment type="caution">
    <text evidence="1">The sequence shown here is derived from an EMBL/GenBank/DDBJ whole genome shotgun (WGS) entry which is preliminary data.</text>
</comment>
<evidence type="ECO:0000313" key="2">
    <source>
        <dbReference type="Proteomes" id="UP000294564"/>
    </source>
</evidence>
<dbReference type="Proteomes" id="UP000294564">
    <property type="component" value="Unassembled WGS sequence"/>
</dbReference>
<dbReference type="OrthoDB" id="1449884at2"/>
<protein>
    <submittedName>
        <fullName evidence="1">Uncharacterized protein</fullName>
    </submittedName>
</protein>
<accession>A0A4R2NU30</accession>
<keyword evidence="2" id="KW-1185">Reference proteome</keyword>